<keyword evidence="3" id="KW-1185">Reference proteome</keyword>
<evidence type="ECO:0000313" key="3">
    <source>
        <dbReference type="Proteomes" id="UP001054945"/>
    </source>
</evidence>
<reference evidence="2 3" key="1">
    <citation type="submission" date="2021-06" db="EMBL/GenBank/DDBJ databases">
        <title>Caerostris extrusa draft genome.</title>
        <authorList>
            <person name="Kono N."/>
            <person name="Arakawa K."/>
        </authorList>
    </citation>
    <scope>NUCLEOTIDE SEQUENCE [LARGE SCALE GENOMIC DNA]</scope>
</reference>
<protein>
    <recommendedName>
        <fullName evidence="4">Secreted protein</fullName>
    </recommendedName>
</protein>
<dbReference type="Proteomes" id="UP001054945">
    <property type="component" value="Unassembled WGS sequence"/>
</dbReference>
<accession>A0AAV4N8Z2</accession>
<sequence>MLSSRIFPCLFTLWVSSPLKSMCPLHHPPGSAARSLPMYILSSPPNIVLACDISISKRKSCFGWEFSGSLLPTEQLLPEVNVPHQWVLARSLSIYPFPQKIVLVWYGVW</sequence>
<evidence type="ECO:0008006" key="4">
    <source>
        <dbReference type="Google" id="ProtNLM"/>
    </source>
</evidence>
<feature type="chain" id="PRO_5043797616" description="Secreted protein" evidence="1">
    <location>
        <begin position="22"/>
        <end position="109"/>
    </location>
</feature>
<evidence type="ECO:0000256" key="1">
    <source>
        <dbReference type="SAM" id="SignalP"/>
    </source>
</evidence>
<organism evidence="2 3">
    <name type="scientific">Caerostris extrusa</name>
    <name type="common">Bark spider</name>
    <name type="synonym">Caerostris bankana</name>
    <dbReference type="NCBI Taxonomy" id="172846"/>
    <lineage>
        <taxon>Eukaryota</taxon>
        <taxon>Metazoa</taxon>
        <taxon>Ecdysozoa</taxon>
        <taxon>Arthropoda</taxon>
        <taxon>Chelicerata</taxon>
        <taxon>Arachnida</taxon>
        <taxon>Araneae</taxon>
        <taxon>Araneomorphae</taxon>
        <taxon>Entelegynae</taxon>
        <taxon>Araneoidea</taxon>
        <taxon>Araneidae</taxon>
        <taxon>Caerostris</taxon>
    </lineage>
</organism>
<evidence type="ECO:0000313" key="2">
    <source>
        <dbReference type="EMBL" id="GIX80986.1"/>
    </source>
</evidence>
<gene>
    <name evidence="2" type="ORF">CEXT_528701</name>
</gene>
<feature type="signal peptide" evidence="1">
    <location>
        <begin position="1"/>
        <end position="21"/>
    </location>
</feature>
<dbReference type="EMBL" id="BPLR01003080">
    <property type="protein sequence ID" value="GIX80986.1"/>
    <property type="molecule type" value="Genomic_DNA"/>
</dbReference>
<proteinExistence type="predicted"/>
<name>A0AAV4N8Z2_CAEEX</name>
<comment type="caution">
    <text evidence="2">The sequence shown here is derived from an EMBL/GenBank/DDBJ whole genome shotgun (WGS) entry which is preliminary data.</text>
</comment>
<dbReference type="AlphaFoldDB" id="A0AAV4N8Z2"/>
<keyword evidence="1" id="KW-0732">Signal</keyword>